<evidence type="ECO:0000256" key="7">
    <source>
        <dbReference type="ARBA" id="ARBA00023136"/>
    </source>
</evidence>
<feature type="transmembrane region" description="Helical" evidence="8">
    <location>
        <begin position="275"/>
        <end position="298"/>
    </location>
</feature>
<feature type="transmembrane region" description="Helical" evidence="8">
    <location>
        <begin position="134"/>
        <end position="153"/>
    </location>
</feature>
<dbReference type="Proteomes" id="UP000228906">
    <property type="component" value="Unassembled WGS sequence"/>
</dbReference>
<dbReference type="InterPro" id="IPR004268">
    <property type="entry name" value="MurJ"/>
</dbReference>
<dbReference type="GO" id="GO:0034204">
    <property type="term" value="P:lipid translocation"/>
    <property type="evidence" value="ECO:0007669"/>
    <property type="project" value="TreeGrafter"/>
</dbReference>
<dbReference type="AlphaFoldDB" id="A0A2H0UWG5"/>
<feature type="transmembrane region" description="Helical" evidence="8">
    <location>
        <begin position="436"/>
        <end position="456"/>
    </location>
</feature>
<dbReference type="GO" id="GO:0008360">
    <property type="term" value="P:regulation of cell shape"/>
    <property type="evidence" value="ECO:0007669"/>
    <property type="project" value="UniProtKB-UniRule"/>
</dbReference>
<feature type="transmembrane region" description="Helical" evidence="8">
    <location>
        <begin position="510"/>
        <end position="532"/>
    </location>
</feature>
<dbReference type="GO" id="GO:0071555">
    <property type="term" value="P:cell wall organization"/>
    <property type="evidence" value="ECO:0007669"/>
    <property type="project" value="UniProtKB-UniRule"/>
</dbReference>
<keyword evidence="4 8" id="KW-0133">Cell shape</keyword>
<dbReference type="EMBL" id="PFAV01000052">
    <property type="protein sequence ID" value="PIR91157.1"/>
    <property type="molecule type" value="Genomic_DNA"/>
</dbReference>
<dbReference type="GO" id="GO:0005886">
    <property type="term" value="C:plasma membrane"/>
    <property type="evidence" value="ECO:0007669"/>
    <property type="project" value="UniProtKB-SubCell"/>
</dbReference>
<feature type="transmembrane region" description="Helical" evidence="8">
    <location>
        <begin position="476"/>
        <end position="504"/>
    </location>
</feature>
<keyword evidence="8 9" id="KW-0961">Cell wall biogenesis/degradation</keyword>
<keyword evidence="8 9" id="KW-0813">Transport</keyword>
<keyword evidence="5 8" id="KW-0573">Peptidoglycan synthesis</keyword>
<organism evidence="10 11">
    <name type="scientific">bacterium (Candidatus Gribaldobacteria) CG10_big_fil_rev_8_21_14_0_10_41_12</name>
    <dbReference type="NCBI Taxonomy" id="2014277"/>
    <lineage>
        <taxon>Bacteria</taxon>
        <taxon>Candidatus Gribaldobacteria</taxon>
    </lineage>
</organism>
<feature type="transmembrane region" description="Helical" evidence="8">
    <location>
        <begin position="318"/>
        <end position="341"/>
    </location>
</feature>
<dbReference type="PANTHER" id="PTHR47019">
    <property type="entry name" value="LIPID II FLIPPASE MURJ"/>
    <property type="match status" value="1"/>
</dbReference>
<evidence type="ECO:0000256" key="1">
    <source>
        <dbReference type="ARBA" id="ARBA00004651"/>
    </source>
</evidence>
<dbReference type="InterPro" id="IPR051050">
    <property type="entry name" value="Lipid_II_flippase_MurJ/MviN"/>
</dbReference>
<feature type="transmembrane region" description="Helical" evidence="8">
    <location>
        <begin position="160"/>
        <end position="185"/>
    </location>
</feature>
<dbReference type="Pfam" id="PF03023">
    <property type="entry name" value="MurJ"/>
    <property type="match status" value="1"/>
</dbReference>
<feature type="transmembrane region" description="Helical" evidence="8">
    <location>
        <begin position="191"/>
        <end position="213"/>
    </location>
</feature>
<comment type="similarity">
    <text evidence="8 9">Belongs to the MurJ/MviN family.</text>
</comment>
<dbReference type="CDD" id="cd13123">
    <property type="entry name" value="MATE_MurJ_like"/>
    <property type="match status" value="1"/>
</dbReference>
<sequence>MLKKILNFQTRTVNKAVLFVSIATFLGYGLAVLRDNLLANFLNNSQADVYWAAFRIPDFVYGLLITGGVVAAFLPVFSHSFQNSQASARRLFNNVFTVFGLSLVILSVLLAIGAPLIVKVIAPGFSLPQKTQTVALVRIMFFSPIALGISAIFSSVLQYFNFFVAFSLAPLFYNLGIIIGLLFFFPKIGLLGLAWGVVLGAGLHLLIQVPPLLKMGFSPRLLIDFRSSELRKIFKLMTPRVFGSAAYQLNLVILTAIASTLAVGSIKIFNLSNNLYGVPASLIGVPFAAVIFPILSRYAAAGNKDKFFSAISPVLRKVVLFGAPVSCLMFILRAQIVRILYGTQLASSGYFGWRETRLTAAALGIFSLSIFAACLIPLLARAFYALHDTKTPVKIAVWSVILNLFLAWLLVELLRSHQAIANFLSFAFKLKGIDNLSILALPIALSFSTIVQFFWLSYSLQRKINVSYKSLFNRSFVAKILLACLIMSVGAYIFLRIGAAFLIINTVLGIFLQAFLTALFSAAVYLATCWLIGVKEPIFLIKELLIFLKKKLYGKL</sequence>
<proteinExistence type="inferred from homology"/>
<comment type="function">
    <text evidence="8 9">Involved in peptidoglycan biosynthesis. Transports lipid-linked peptidoglycan precursors from the inner to the outer leaflet of the cytoplasmic membrane.</text>
</comment>
<accession>A0A2H0UWG5</accession>
<evidence type="ECO:0000313" key="10">
    <source>
        <dbReference type="EMBL" id="PIR91157.1"/>
    </source>
</evidence>
<comment type="subcellular location">
    <subcellularLocation>
        <location evidence="1 8">Cell membrane</location>
        <topology evidence="1 8">Multi-pass membrane protein</topology>
    </subcellularLocation>
</comment>
<reference evidence="11" key="1">
    <citation type="submission" date="2017-09" db="EMBL/GenBank/DDBJ databases">
        <title>Depth-based differentiation of microbial function through sediment-hosted aquifers and enrichment of novel symbionts in the deep terrestrial subsurface.</title>
        <authorList>
            <person name="Probst A.J."/>
            <person name="Ladd B."/>
            <person name="Jarett J.K."/>
            <person name="Geller-Mcgrath D.E."/>
            <person name="Sieber C.M.K."/>
            <person name="Emerson J.B."/>
            <person name="Anantharaman K."/>
            <person name="Thomas B.C."/>
            <person name="Malmstrom R."/>
            <person name="Stieglmeier M."/>
            <person name="Klingl A."/>
            <person name="Woyke T."/>
            <person name="Ryan C.M."/>
            <person name="Banfield J.F."/>
        </authorList>
    </citation>
    <scope>NUCLEOTIDE SEQUENCE [LARGE SCALE GENOMIC DNA]</scope>
</reference>
<feature type="transmembrane region" description="Helical" evidence="8">
    <location>
        <begin position="98"/>
        <end position="122"/>
    </location>
</feature>
<dbReference type="GO" id="GO:0009252">
    <property type="term" value="P:peptidoglycan biosynthetic process"/>
    <property type="evidence" value="ECO:0007669"/>
    <property type="project" value="UniProtKB-UniRule"/>
</dbReference>
<evidence type="ECO:0000256" key="6">
    <source>
        <dbReference type="ARBA" id="ARBA00022989"/>
    </source>
</evidence>
<feature type="transmembrane region" description="Helical" evidence="8">
    <location>
        <begin position="59"/>
        <end position="77"/>
    </location>
</feature>
<name>A0A2H0UWG5_9BACT</name>
<evidence type="ECO:0000313" key="11">
    <source>
        <dbReference type="Proteomes" id="UP000228906"/>
    </source>
</evidence>
<feature type="transmembrane region" description="Helical" evidence="8">
    <location>
        <begin position="395"/>
        <end position="416"/>
    </location>
</feature>
<dbReference type="PRINTS" id="PR01806">
    <property type="entry name" value="VIRFACTRMVIN"/>
</dbReference>
<dbReference type="UniPathway" id="UPA00219"/>
<protein>
    <recommendedName>
        <fullName evidence="8">Probable lipid II flippase MurJ</fullName>
    </recommendedName>
</protein>
<dbReference type="NCBIfam" id="TIGR01695">
    <property type="entry name" value="murJ_mviN"/>
    <property type="match status" value="1"/>
</dbReference>
<evidence type="ECO:0000256" key="3">
    <source>
        <dbReference type="ARBA" id="ARBA00022692"/>
    </source>
</evidence>
<feature type="transmembrane region" description="Helical" evidence="8">
    <location>
        <begin position="241"/>
        <end position="263"/>
    </location>
</feature>
<dbReference type="HAMAP" id="MF_02078">
    <property type="entry name" value="MurJ_MviN"/>
    <property type="match status" value="1"/>
</dbReference>
<evidence type="ECO:0000256" key="2">
    <source>
        <dbReference type="ARBA" id="ARBA00022475"/>
    </source>
</evidence>
<keyword evidence="3 8" id="KW-0812">Transmembrane</keyword>
<evidence type="ECO:0000256" key="8">
    <source>
        <dbReference type="HAMAP-Rule" id="MF_02078"/>
    </source>
</evidence>
<evidence type="ECO:0000256" key="4">
    <source>
        <dbReference type="ARBA" id="ARBA00022960"/>
    </source>
</evidence>
<comment type="pathway">
    <text evidence="8">Cell wall biogenesis; peptidoglycan biosynthesis.</text>
</comment>
<evidence type="ECO:0000256" key="5">
    <source>
        <dbReference type="ARBA" id="ARBA00022984"/>
    </source>
</evidence>
<dbReference type="PANTHER" id="PTHR47019:SF1">
    <property type="entry name" value="LIPID II FLIPPASE MURJ"/>
    <property type="match status" value="1"/>
</dbReference>
<keyword evidence="7 8" id="KW-0472">Membrane</keyword>
<evidence type="ECO:0000256" key="9">
    <source>
        <dbReference type="PIRNR" id="PIRNR002869"/>
    </source>
</evidence>
<dbReference type="GO" id="GO:0015648">
    <property type="term" value="F:lipid-linked peptidoglycan transporter activity"/>
    <property type="evidence" value="ECO:0007669"/>
    <property type="project" value="UniProtKB-UniRule"/>
</dbReference>
<dbReference type="PIRSF" id="PIRSF002869">
    <property type="entry name" value="MviN"/>
    <property type="match status" value="1"/>
</dbReference>
<gene>
    <name evidence="10" type="primary">mviN</name>
    <name evidence="8" type="synonym">murJ</name>
    <name evidence="10" type="ORF">COU03_02870</name>
</gene>
<keyword evidence="6 8" id="KW-1133">Transmembrane helix</keyword>
<comment type="caution">
    <text evidence="10">The sequence shown here is derived from an EMBL/GenBank/DDBJ whole genome shotgun (WGS) entry which is preliminary data.</text>
</comment>
<keyword evidence="2 8" id="KW-1003">Cell membrane</keyword>
<feature type="transmembrane region" description="Helical" evidence="8">
    <location>
        <begin position="12"/>
        <end position="33"/>
    </location>
</feature>
<feature type="transmembrane region" description="Helical" evidence="8">
    <location>
        <begin position="361"/>
        <end position="383"/>
    </location>
</feature>